<dbReference type="PANTHER" id="PTHR15992:SF5">
    <property type="entry name" value="HOLLIDAY JUNCTION RECOGNITION PROTEIN"/>
    <property type="match status" value="1"/>
</dbReference>
<dbReference type="Gene3D" id="1.10.10.60">
    <property type="entry name" value="Homeodomain-like"/>
    <property type="match status" value="1"/>
</dbReference>
<dbReference type="InterPro" id="IPR018465">
    <property type="entry name" value="Scm3/HJURP"/>
</dbReference>
<dbReference type="InterPro" id="IPR009057">
    <property type="entry name" value="Homeodomain-like_sf"/>
</dbReference>
<feature type="region of interest" description="Disordered" evidence="1">
    <location>
        <begin position="1"/>
        <end position="25"/>
    </location>
</feature>
<feature type="compositionally biased region" description="Acidic residues" evidence="1">
    <location>
        <begin position="120"/>
        <end position="130"/>
    </location>
</feature>
<comment type="caution">
    <text evidence="3">The sequence shown here is derived from an EMBL/GenBank/DDBJ whole genome shotgun (WGS) entry which is preliminary data.</text>
</comment>
<dbReference type="Gene3D" id="1.10.20.10">
    <property type="entry name" value="Histone, subunit A"/>
    <property type="match status" value="1"/>
</dbReference>
<dbReference type="Proteomes" id="UP000809789">
    <property type="component" value="Unassembled WGS sequence"/>
</dbReference>
<dbReference type="OrthoDB" id="2420608at2759"/>
<evidence type="ECO:0000313" key="3">
    <source>
        <dbReference type="EMBL" id="KAG8625311.1"/>
    </source>
</evidence>
<dbReference type="InterPro" id="IPR001005">
    <property type="entry name" value="SANT/Myb"/>
</dbReference>
<dbReference type="Pfam" id="PF10384">
    <property type="entry name" value="Scm3"/>
    <property type="match status" value="1"/>
</dbReference>
<feature type="region of interest" description="Disordered" evidence="1">
    <location>
        <begin position="1067"/>
        <end position="1088"/>
    </location>
</feature>
<feature type="compositionally biased region" description="Polar residues" evidence="1">
    <location>
        <begin position="927"/>
        <end position="939"/>
    </location>
</feature>
<dbReference type="SUPFAM" id="SSF46689">
    <property type="entry name" value="Homeodomain-like"/>
    <property type="match status" value="1"/>
</dbReference>
<feature type="compositionally biased region" description="Low complexity" evidence="1">
    <location>
        <begin position="874"/>
        <end position="888"/>
    </location>
</feature>
<evidence type="ECO:0000313" key="4">
    <source>
        <dbReference type="Proteomes" id="UP000809789"/>
    </source>
</evidence>
<evidence type="ECO:0000256" key="1">
    <source>
        <dbReference type="SAM" id="MobiDB-lite"/>
    </source>
</evidence>
<keyword evidence="4" id="KW-1185">Reference proteome</keyword>
<feature type="compositionally biased region" description="Polar residues" evidence="1">
    <location>
        <begin position="907"/>
        <end position="917"/>
    </location>
</feature>
<accession>A0A8K0L0D5</accession>
<dbReference type="GO" id="GO:0005634">
    <property type="term" value="C:nucleus"/>
    <property type="evidence" value="ECO:0007669"/>
    <property type="project" value="InterPro"/>
</dbReference>
<feature type="compositionally biased region" description="Polar residues" evidence="1">
    <location>
        <begin position="245"/>
        <end position="257"/>
    </location>
</feature>
<feature type="compositionally biased region" description="Polar residues" evidence="1">
    <location>
        <begin position="131"/>
        <end position="147"/>
    </location>
</feature>
<feature type="compositionally biased region" description="Basic residues" evidence="1">
    <location>
        <begin position="827"/>
        <end position="841"/>
    </location>
</feature>
<dbReference type="CDD" id="cd00167">
    <property type="entry name" value="SANT"/>
    <property type="match status" value="1"/>
</dbReference>
<dbReference type="EMBL" id="JAESVG020000008">
    <property type="protein sequence ID" value="KAG8625311.1"/>
    <property type="molecule type" value="Genomic_DNA"/>
</dbReference>
<feature type="compositionally biased region" description="Basic residues" evidence="1">
    <location>
        <begin position="1"/>
        <end position="10"/>
    </location>
</feature>
<dbReference type="PROSITE" id="PS50090">
    <property type="entry name" value="MYB_LIKE"/>
    <property type="match status" value="1"/>
</dbReference>
<dbReference type="GO" id="GO:0046982">
    <property type="term" value="F:protein heterodimerization activity"/>
    <property type="evidence" value="ECO:0007669"/>
    <property type="project" value="InterPro"/>
</dbReference>
<feature type="region of interest" description="Disordered" evidence="1">
    <location>
        <begin position="225"/>
        <end position="284"/>
    </location>
</feature>
<dbReference type="SMART" id="SM00717">
    <property type="entry name" value="SANT"/>
    <property type="match status" value="1"/>
</dbReference>
<feature type="region of interest" description="Disordered" evidence="1">
    <location>
        <begin position="501"/>
        <end position="576"/>
    </location>
</feature>
<dbReference type="GO" id="GO:0042393">
    <property type="term" value="F:histone binding"/>
    <property type="evidence" value="ECO:0007669"/>
    <property type="project" value="InterPro"/>
</dbReference>
<feature type="region of interest" description="Disordered" evidence="1">
    <location>
        <begin position="609"/>
        <end position="639"/>
    </location>
</feature>
<protein>
    <recommendedName>
        <fullName evidence="2">Myb-like domain-containing protein</fullName>
    </recommendedName>
</protein>
<name>A0A8K0L0D5_9PEZI</name>
<evidence type="ECO:0000259" key="2">
    <source>
        <dbReference type="PROSITE" id="PS50090"/>
    </source>
</evidence>
<feature type="compositionally biased region" description="Polar residues" evidence="1">
    <location>
        <begin position="858"/>
        <end position="873"/>
    </location>
</feature>
<dbReference type="AlphaFoldDB" id="A0A8K0L0D5"/>
<feature type="region of interest" description="Disordered" evidence="1">
    <location>
        <begin position="735"/>
        <end position="1007"/>
    </location>
</feature>
<gene>
    <name evidence="3" type="ORF">KVT40_007062</name>
</gene>
<dbReference type="InterPro" id="IPR009072">
    <property type="entry name" value="Histone-fold"/>
</dbReference>
<proteinExistence type="predicted"/>
<feature type="domain" description="Myb-like" evidence="2">
    <location>
        <begin position="417"/>
        <end position="460"/>
    </location>
</feature>
<feature type="region of interest" description="Disordered" evidence="1">
    <location>
        <begin position="119"/>
        <end position="147"/>
    </location>
</feature>
<organism evidence="3 4">
    <name type="scientific">Elsinoe batatas</name>
    <dbReference type="NCBI Taxonomy" id="2601811"/>
    <lineage>
        <taxon>Eukaryota</taxon>
        <taxon>Fungi</taxon>
        <taxon>Dikarya</taxon>
        <taxon>Ascomycota</taxon>
        <taxon>Pezizomycotina</taxon>
        <taxon>Dothideomycetes</taxon>
        <taxon>Dothideomycetidae</taxon>
        <taxon>Myriangiales</taxon>
        <taxon>Elsinoaceae</taxon>
        <taxon>Elsinoe</taxon>
    </lineage>
</organism>
<dbReference type="Pfam" id="PF13921">
    <property type="entry name" value="Myb_DNA-bind_6"/>
    <property type="match status" value="1"/>
</dbReference>
<dbReference type="PANTHER" id="PTHR15992">
    <property type="entry name" value="HOLLIDAY JUNCTION RECOGNITION PROTEIN"/>
    <property type="match status" value="1"/>
</dbReference>
<reference evidence="3" key="1">
    <citation type="submission" date="2021-07" db="EMBL/GenBank/DDBJ databases">
        <title>Elsinoe batatas strain:CRI-CJ2 Genome sequencing and assembly.</title>
        <authorList>
            <person name="Huang L."/>
        </authorList>
    </citation>
    <scope>NUCLEOTIDE SEQUENCE</scope>
    <source>
        <strain evidence="3">CRI-CJ2</strain>
    </source>
</reference>
<sequence length="1088" mass="118735">MLGTPFRRHTPAAPDSELQRDRARNDAKLKSRFERIFEKYNKDFSQVGDEVDLRTGRVVVDNGHLSRMQNERDPGSKASKQFVRAFTQELGADDHQESRALNNGRRQLGVSSALSRSFVVDEDDDSEDELQSSPSRHTVPSTRVASVRSANLARTVTPEPPQPPQQSTSLITAAHAGTSSMQSFDPNSVQSLGQALANQIASFLNQQVATNPAVVRNDPWAYPSLPSHRAQPAQIPATPGAFSEGRQSVSPSGNRSLWATGDQDDDDDSGRAQPARKKRRYHDSIAVNQRDDVIQSLEIEAATNAQVSDRRGDEWTEQGRMQLDDIPEADLAPEMQFRTDQSFLESAQHNFQMLAHGFVNRGFLKTGESKDAAIREPSPEPLVSAIYDSIGNRITPELYDEDGRRLFVRAGKGKVRRFTKEEDLLLVQLKEKEGLGWPEILRYFPDRTESSISVRYSRSLKAGGLRYGSNNASRLVELDDHDATNAGPEIERAISIEGQPTVSSKRRVDMSNAQHADEDSERQEIIDDSTARLAGGSFGPAVVVDHEPRSGSRGRPPHRDANNAALPDEEPMDGQLLTDVDQGDAEVIEVGSSPPSPVETLEMWLADRERGETAHARSKRTQTSRTGSGPQEPRTRGFNVPAPVIASATFRVAEDPSGPVGFTIVKKVPGRLSASDFAERKRLYDAIERHQKRERNGRPDSHKDFMLLEWDSHAASLDPTVPVNAASDEIGNAIRKISGRKRRRTSSGANGDHDFLPGTEGSAARSSTNAAGQARDAYETDQDLLDVPTPIQRRSGTRGVSDDSHAPGSPANVDLAQATQPTPAFRSFKKGPWKRKKRRKAKDPQQSSRTSRKKATVVASNGVGSLVPSQTSRAATPAETVQAAATPAPTSPPHPRLSPAVSVHPVATSSHAPQQSPELRPTDDPQSHPSVQPAVQSALQAKAKRLQPMHLPPSSQTPQPPIQPEPQVYDFPLDPALREQSPDLEGPPAIPTPGASPDDNDSLFVTSRSKSNYGLPIAAQMTPLQLFSIPKRLTSKNEMLRSSVLRRAFSTPHNQKTRAPSVISIGSTTSTIRSGPVPVHDASDDELS</sequence>